<protein>
    <recommendedName>
        <fullName evidence="2">Autotransporter domain-containing protein</fullName>
    </recommendedName>
</protein>
<reference evidence="4" key="1">
    <citation type="submission" date="2018-06" db="EMBL/GenBank/DDBJ databases">
        <title>Complete genome of Pseudomonas insecticola strain QZS01.</title>
        <authorList>
            <person name="Wang J."/>
            <person name="Su Q."/>
        </authorList>
    </citation>
    <scope>NUCLEOTIDE SEQUENCE [LARGE SCALE GENOMIC DNA]</scope>
    <source>
        <strain evidence="4">QZS01</strain>
    </source>
</reference>
<accession>A0A3S9XBV7</accession>
<dbReference type="InterPro" id="IPR036709">
    <property type="entry name" value="Autotransporte_beta_dom_sf"/>
</dbReference>
<organism evidence="3 4">
    <name type="scientific">Entomomonas moraniae</name>
    <dbReference type="NCBI Taxonomy" id="2213226"/>
    <lineage>
        <taxon>Bacteria</taxon>
        <taxon>Pseudomonadati</taxon>
        <taxon>Pseudomonadota</taxon>
        <taxon>Gammaproteobacteria</taxon>
        <taxon>Pseudomonadales</taxon>
        <taxon>Pseudomonadaceae</taxon>
        <taxon>Entomomonas</taxon>
    </lineage>
</organism>
<evidence type="ECO:0000313" key="4">
    <source>
        <dbReference type="Proteomes" id="UP000273143"/>
    </source>
</evidence>
<dbReference type="InterPro" id="IPR005546">
    <property type="entry name" value="Autotransporte_beta"/>
</dbReference>
<name>A0A3S9XBV7_9GAMM</name>
<dbReference type="EMBL" id="CP029822">
    <property type="protein sequence ID" value="AZS49876.1"/>
    <property type="molecule type" value="Genomic_DNA"/>
</dbReference>
<feature type="domain" description="Autotransporter" evidence="2">
    <location>
        <begin position="605"/>
        <end position="872"/>
    </location>
</feature>
<dbReference type="SUPFAM" id="SSF103515">
    <property type="entry name" value="Autotransporter"/>
    <property type="match status" value="1"/>
</dbReference>
<gene>
    <name evidence="3" type="ORF">DM558_03360</name>
</gene>
<feature type="chain" id="PRO_5019033261" description="Autotransporter domain-containing protein" evidence="1">
    <location>
        <begin position="27"/>
        <end position="872"/>
    </location>
</feature>
<keyword evidence="1" id="KW-0732">Signal</keyword>
<dbReference type="RefSeq" id="WP_127162045.1">
    <property type="nucleotide sequence ID" value="NZ_CP029822.1"/>
</dbReference>
<dbReference type="KEGG" id="emo:DM558_03360"/>
<proteinExistence type="predicted"/>
<feature type="signal peptide" evidence="1">
    <location>
        <begin position="1"/>
        <end position="26"/>
    </location>
</feature>
<dbReference type="Gene3D" id="2.40.128.130">
    <property type="entry name" value="Autotransporter beta-domain"/>
    <property type="match status" value="1"/>
</dbReference>
<dbReference type="SMART" id="SM00869">
    <property type="entry name" value="Autotransporter"/>
    <property type="match status" value="1"/>
</dbReference>
<dbReference type="AlphaFoldDB" id="A0A3S9XBV7"/>
<sequence length="872" mass="91723">MNGMYCNKNSIIVVGLFQVLSGNVFAASSNSYGGNYNYGSKVSGSVTVDNNNAINLDGITLTPSSSDQEFFSTKIKFDSSSPSGTTMAGGSLTSNGGEFNVSNNSTLNGSITGASNTIKNSSTGNSAYPINITNSNASLSATGQQITVNDSTVNGSITGAKNESIGVSNYAVGGVYASNSQVNFMAKSGDINIYNSSLSGDIIGAINRSVADQAYSGVSAITGSIMSFIATGDNLKLDDSLIQGKVLGASNYIQGWTRGLSAQSNSNLTFSAIGGNLEISNSKISGEIIGANNSIIGATGGASISTGAQVSILASGGQISVDNAAVGSIYGARNDIIATEDYSNAIFIDQKSKLTINATNSTINLSGNTVLSKTDSTNNTTYDAELWGGYINIQGELAGDGQANIYSDSFTGNTLNFSSSAITVAKMGNFENYNFSLNDNNKNVINSSTGLITVTDTLQNDDTVTAAGTTKNQSTAKLTGISGNVDIKNGDTIILVDATGAVMKGGDTSQTGLGQIITQGQKETIKVGLIKEVEVEYSFAGNDNQQLVATVNSNDGNDGGASVNNDYIKQLKTLSESRLASLMAINRGAEIISSDILRQIDQQPAQTFKPFLVVQSGYDRYNSGSHINSNTTVVVMGGNYQFDDHFSLGTLYEYGNGTYDTYNSFNIGKAKGSGNTHYYGAGLITKYTYDIFYTDASLRYGRSKTNYGNNDIITGGGSWLSYKNTVDYWGGHIGVGFTYAINDKNILDTSLKYLVTSLDGADAMVEGSYVKFNKANSTRIQLGEQLKHQLSPSTIIFGGAAYDYEFNGRPRVEVDGYNIDKASIRGSTGIVELGVNIKPIPKATQLELGFVTKGYVGKHQGITGLVNLSYRF</sequence>
<evidence type="ECO:0000313" key="3">
    <source>
        <dbReference type="EMBL" id="AZS49876.1"/>
    </source>
</evidence>
<dbReference type="Proteomes" id="UP000273143">
    <property type="component" value="Chromosome"/>
</dbReference>
<keyword evidence="4" id="KW-1185">Reference proteome</keyword>
<evidence type="ECO:0000256" key="1">
    <source>
        <dbReference type="SAM" id="SignalP"/>
    </source>
</evidence>
<dbReference type="PROSITE" id="PS51208">
    <property type="entry name" value="AUTOTRANSPORTER"/>
    <property type="match status" value="1"/>
</dbReference>
<evidence type="ECO:0000259" key="2">
    <source>
        <dbReference type="PROSITE" id="PS51208"/>
    </source>
</evidence>